<dbReference type="GeneID" id="78211685"/>
<dbReference type="EMBL" id="AP014808">
    <property type="protein sequence ID" value="BAQ56700.1"/>
    <property type="molecule type" value="Genomic_DNA"/>
</dbReference>
<name>A0A0D6A2G5_9LACO</name>
<dbReference type="RefSeq" id="WP_056970370.1">
    <property type="nucleotide sequence ID" value="NZ_AP014808.1"/>
</dbReference>
<dbReference type="KEGG" id="lae:LBAT_0311"/>
<evidence type="ECO:0008006" key="3">
    <source>
        <dbReference type="Google" id="ProtNLM"/>
    </source>
</evidence>
<keyword evidence="2" id="KW-1185">Reference proteome</keyword>
<dbReference type="STRING" id="1600.LBAT_0311"/>
<organism evidence="1 2">
    <name type="scientific">Lactobacillus acetotolerans</name>
    <dbReference type="NCBI Taxonomy" id="1600"/>
    <lineage>
        <taxon>Bacteria</taxon>
        <taxon>Bacillati</taxon>
        <taxon>Bacillota</taxon>
        <taxon>Bacilli</taxon>
        <taxon>Lactobacillales</taxon>
        <taxon>Lactobacillaceae</taxon>
        <taxon>Lactobacillus</taxon>
    </lineage>
</organism>
<dbReference type="AlphaFoldDB" id="A0A0D6A2G5"/>
<sequence>MPTSQLGIRLDDKEKSELEKNAHALGLSASSAVKMMISQFNHDKGFRYPVNRMDSLDKVDKLPAEVEKVMVLAKAEEYGLVKDTSEDVKNIDDLRQRWGK</sequence>
<protein>
    <recommendedName>
        <fullName evidence="3">Type II toxin-antitoxin system RelB/DinJ family antitoxin</fullName>
    </recommendedName>
</protein>
<reference evidence="1 2" key="1">
    <citation type="submission" date="2015-03" db="EMBL/GenBank/DDBJ databases">
        <title>Complete genome sequence of Lactobacillus acetotolerans NBRC 13120.</title>
        <authorList>
            <person name="Toh H."/>
            <person name="Morita H."/>
            <person name="Fujita N."/>
        </authorList>
    </citation>
    <scope>NUCLEOTIDE SEQUENCE [LARGE SCALE GENOMIC DNA]</scope>
    <source>
        <strain evidence="1 2">NBRC 13120</strain>
    </source>
</reference>
<dbReference type="Proteomes" id="UP000035709">
    <property type="component" value="Chromosome"/>
</dbReference>
<evidence type="ECO:0000313" key="1">
    <source>
        <dbReference type="EMBL" id="BAQ56700.1"/>
    </source>
</evidence>
<proteinExistence type="predicted"/>
<accession>A0A0D6A2G5</accession>
<dbReference type="PATRIC" id="fig|1600.4.peg.318"/>
<evidence type="ECO:0000313" key="2">
    <source>
        <dbReference type="Proteomes" id="UP000035709"/>
    </source>
</evidence>
<gene>
    <name evidence="1" type="ORF">LBAT_0311</name>
</gene>